<organism evidence="5 6">
    <name type="scientific">Zooshikella harenae</name>
    <dbReference type="NCBI Taxonomy" id="2827238"/>
    <lineage>
        <taxon>Bacteria</taxon>
        <taxon>Pseudomonadati</taxon>
        <taxon>Pseudomonadota</taxon>
        <taxon>Gammaproteobacteria</taxon>
        <taxon>Oceanospirillales</taxon>
        <taxon>Zooshikellaceae</taxon>
        <taxon>Zooshikella</taxon>
    </lineage>
</organism>
<dbReference type="Gene3D" id="3.40.30.10">
    <property type="entry name" value="Glutaredoxin"/>
    <property type="match status" value="1"/>
</dbReference>
<dbReference type="RefSeq" id="WP_215821758.1">
    <property type="nucleotide sequence ID" value="NZ_JAGSOY010000082.1"/>
</dbReference>
<dbReference type="PROSITE" id="PS51352">
    <property type="entry name" value="THIOREDOXIN_2"/>
    <property type="match status" value="1"/>
</dbReference>
<dbReference type="InterPro" id="IPR013766">
    <property type="entry name" value="Thioredoxin_domain"/>
</dbReference>
<feature type="domain" description="Thioredoxin" evidence="4">
    <location>
        <begin position="46"/>
        <end position="199"/>
    </location>
</feature>
<accession>A0ABS5ZHY3</accession>
<dbReference type="InterPro" id="IPR003782">
    <property type="entry name" value="SCO1/SenC"/>
</dbReference>
<dbReference type="PANTHER" id="PTHR12151:SF25">
    <property type="entry name" value="LINALOOL DEHYDRATASE_ISOMERASE DOMAIN-CONTAINING PROTEIN"/>
    <property type="match status" value="1"/>
</dbReference>
<evidence type="ECO:0000259" key="4">
    <source>
        <dbReference type="PROSITE" id="PS51352"/>
    </source>
</evidence>
<dbReference type="CDD" id="cd02968">
    <property type="entry name" value="SCO"/>
    <property type="match status" value="1"/>
</dbReference>
<gene>
    <name evidence="5" type="ORF">KCG35_20650</name>
</gene>
<dbReference type="Pfam" id="PF02630">
    <property type="entry name" value="SCO1-SenC"/>
    <property type="match status" value="1"/>
</dbReference>
<keyword evidence="6" id="KW-1185">Reference proteome</keyword>
<proteinExistence type="inferred from homology"/>
<evidence type="ECO:0000256" key="3">
    <source>
        <dbReference type="SAM" id="Phobius"/>
    </source>
</evidence>
<evidence type="ECO:0000256" key="1">
    <source>
        <dbReference type="ARBA" id="ARBA00010996"/>
    </source>
</evidence>
<comment type="caution">
    <text evidence="5">The sequence shown here is derived from an EMBL/GenBank/DDBJ whole genome shotgun (WGS) entry which is preliminary data.</text>
</comment>
<keyword evidence="3" id="KW-1133">Transmembrane helix</keyword>
<name>A0ABS5ZHY3_9GAMM</name>
<evidence type="ECO:0000313" key="6">
    <source>
        <dbReference type="Proteomes" id="UP000690515"/>
    </source>
</evidence>
<reference evidence="5 6" key="1">
    <citation type="submission" date="2021-04" db="EMBL/GenBank/DDBJ databases">
        <authorList>
            <person name="Pira H."/>
            <person name="Risdian C."/>
            <person name="Wink J."/>
        </authorList>
    </citation>
    <scope>NUCLEOTIDE SEQUENCE [LARGE SCALE GENOMIC DNA]</scope>
    <source>
        <strain evidence="5 6">WH53</strain>
    </source>
</reference>
<dbReference type="Proteomes" id="UP000690515">
    <property type="component" value="Unassembled WGS sequence"/>
</dbReference>
<feature type="transmembrane region" description="Helical" evidence="3">
    <location>
        <begin position="7"/>
        <end position="28"/>
    </location>
</feature>
<dbReference type="InterPro" id="IPR036249">
    <property type="entry name" value="Thioredoxin-like_sf"/>
</dbReference>
<dbReference type="SUPFAM" id="SSF52833">
    <property type="entry name" value="Thioredoxin-like"/>
    <property type="match status" value="1"/>
</dbReference>
<sequence length="221" mass="25151">MSKGIKLTVIGLIIFVALILGLFVNRMMTPAPLDRDQLKLQGAYIFDTPRAFENIHLVSHRGKTINKNSFKNKWTLVFFGYTFCPDICPTTLTELASLKKMLTEHYQKLSKEVNFVFITVDPLRDTQEQLANYLPFFGDYFTGVTGSIKDIYNLATQLNIPFNPVIKPKKENYLVDHSGNLLILNPKGDYHGFIKPPLKPSKIANILSVVNQDFKLHTKES</sequence>
<evidence type="ECO:0000256" key="2">
    <source>
        <dbReference type="ARBA" id="ARBA00023008"/>
    </source>
</evidence>
<dbReference type="PANTHER" id="PTHR12151">
    <property type="entry name" value="ELECTRON TRANSPORT PROTIN SCO1/SENC FAMILY MEMBER"/>
    <property type="match status" value="1"/>
</dbReference>
<keyword evidence="3" id="KW-0472">Membrane</keyword>
<keyword evidence="3" id="KW-0812">Transmembrane</keyword>
<keyword evidence="2" id="KW-0186">Copper</keyword>
<comment type="similarity">
    <text evidence="1">Belongs to the SCO1/2 family.</text>
</comment>
<protein>
    <submittedName>
        <fullName evidence="5">SCO family protein</fullName>
    </submittedName>
</protein>
<dbReference type="EMBL" id="JAGSOY010000082">
    <property type="protein sequence ID" value="MBU2713473.1"/>
    <property type="molecule type" value="Genomic_DNA"/>
</dbReference>
<evidence type="ECO:0000313" key="5">
    <source>
        <dbReference type="EMBL" id="MBU2713473.1"/>
    </source>
</evidence>